<evidence type="ECO:0000313" key="2">
    <source>
        <dbReference type="Proteomes" id="UP000183898"/>
    </source>
</evidence>
<evidence type="ECO:0000313" key="1">
    <source>
        <dbReference type="EMBL" id="SEN81203.1"/>
    </source>
</evidence>
<accession>A0A1H8JKA6</accession>
<proteinExistence type="predicted"/>
<dbReference type="EMBL" id="FOCT01000007">
    <property type="protein sequence ID" value="SEN81203.1"/>
    <property type="molecule type" value="Genomic_DNA"/>
</dbReference>
<dbReference type="Proteomes" id="UP000183898">
    <property type="component" value="Unassembled WGS sequence"/>
</dbReference>
<gene>
    <name evidence="1" type="ORF">SAMN05216404_107104</name>
</gene>
<dbReference type="AlphaFoldDB" id="A0A1H8JKA6"/>
<organism evidence="1 2">
    <name type="scientific">Nitrosospira multiformis</name>
    <dbReference type="NCBI Taxonomy" id="1231"/>
    <lineage>
        <taxon>Bacteria</taxon>
        <taxon>Pseudomonadati</taxon>
        <taxon>Pseudomonadota</taxon>
        <taxon>Betaproteobacteria</taxon>
        <taxon>Nitrosomonadales</taxon>
        <taxon>Nitrosomonadaceae</taxon>
        <taxon>Nitrosospira</taxon>
    </lineage>
</organism>
<protein>
    <recommendedName>
        <fullName evidence="3">PIN domain-containing protein</fullName>
    </recommendedName>
</protein>
<sequence>MPALRDPADQLVLATLKAAQARYIITGDKDLLIQSSCSVKMMVFVQSSYILQEICYCASLQWVA</sequence>
<reference evidence="1 2" key="1">
    <citation type="submission" date="2016-10" db="EMBL/GenBank/DDBJ databases">
        <authorList>
            <person name="de Groot N.N."/>
        </authorList>
    </citation>
    <scope>NUCLEOTIDE SEQUENCE [LARGE SCALE GENOMIC DNA]</scope>
    <source>
        <strain evidence="1 2">Nl18</strain>
    </source>
</reference>
<evidence type="ECO:0008006" key="3">
    <source>
        <dbReference type="Google" id="ProtNLM"/>
    </source>
</evidence>
<name>A0A1H8JKA6_9PROT</name>